<feature type="transmembrane region" description="Helical" evidence="1">
    <location>
        <begin position="327"/>
        <end position="355"/>
    </location>
</feature>
<keyword evidence="5" id="KW-1185">Reference proteome</keyword>
<dbReference type="InterPro" id="IPR002048">
    <property type="entry name" value="EF_hand_dom"/>
</dbReference>
<evidence type="ECO:0000256" key="1">
    <source>
        <dbReference type="SAM" id="Phobius"/>
    </source>
</evidence>
<evidence type="ECO:0000256" key="2">
    <source>
        <dbReference type="SAM" id="SignalP"/>
    </source>
</evidence>
<sequence>MSVRRAILIIAFLLQAPPVSAHRLNEYLQATTIAFEKDHVELRLRLTPGVDVAQKVLADIDANGDGTISKAEQRAYAEQVIDDVSLAIDGHAARLRLVSSFFPTVEEMKQGMGDIALAFEAVMPPGSTTHRLTFENHHRSDIAVYLVNCLQPRDPAIHIVGQDRNYDQSSYQLDFALGAPPTSQAPVGASAAQQGLERPEALPLIVTFFWHGVRHIVTGYDHLLFIAALVLGAATLWDLVKVVTAFTLAHSITLTLAALNLVHAPEGVVEPLISASIVFVAVQNIVAPDHSRGWSRLAVAFFFGLFHGLGFAGGLLDILHQMPRETILLAILGFSFGIEAGNQMVLLPLVGLLAAVRRSRPDAAGRTRLSLAIQRIGSASVSMAGMYYLCIALAANS</sequence>
<dbReference type="GO" id="GO:0005509">
    <property type="term" value="F:calcium ion binding"/>
    <property type="evidence" value="ECO:0007669"/>
    <property type="project" value="InterPro"/>
</dbReference>
<dbReference type="AlphaFoldDB" id="A0A3D9Z1V8"/>
<proteinExistence type="predicted"/>
<dbReference type="Proteomes" id="UP000256900">
    <property type="component" value="Unassembled WGS sequence"/>
</dbReference>
<feature type="transmembrane region" description="Helical" evidence="1">
    <location>
        <begin position="294"/>
        <end position="315"/>
    </location>
</feature>
<feature type="transmembrane region" description="Helical" evidence="1">
    <location>
        <begin position="376"/>
        <end position="395"/>
    </location>
</feature>
<comment type="caution">
    <text evidence="4">The sequence shown here is derived from an EMBL/GenBank/DDBJ whole genome shotgun (WGS) entry which is preliminary data.</text>
</comment>
<accession>A0A3D9Z1V8</accession>
<dbReference type="OrthoDB" id="9808870at2"/>
<evidence type="ECO:0000313" key="4">
    <source>
        <dbReference type="EMBL" id="REF89117.1"/>
    </source>
</evidence>
<keyword evidence="1" id="KW-0812">Transmembrane</keyword>
<feature type="chain" id="PRO_5017804888" evidence="2">
    <location>
        <begin position="22"/>
        <end position="397"/>
    </location>
</feature>
<dbReference type="EMBL" id="QUMO01000001">
    <property type="protein sequence ID" value="REF89117.1"/>
    <property type="molecule type" value="Genomic_DNA"/>
</dbReference>
<dbReference type="RefSeq" id="WP_115834927.1">
    <property type="nucleotide sequence ID" value="NZ_CP025086.1"/>
</dbReference>
<dbReference type="PROSITE" id="PS50222">
    <property type="entry name" value="EF_HAND_2"/>
    <property type="match status" value="1"/>
</dbReference>
<keyword evidence="2" id="KW-0732">Signal</keyword>
<organism evidence="4 5">
    <name type="scientific">Methylovirgula ligni</name>
    <dbReference type="NCBI Taxonomy" id="569860"/>
    <lineage>
        <taxon>Bacteria</taxon>
        <taxon>Pseudomonadati</taxon>
        <taxon>Pseudomonadota</taxon>
        <taxon>Alphaproteobacteria</taxon>
        <taxon>Hyphomicrobiales</taxon>
        <taxon>Beijerinckiaceae</taxon>
        <taxon>Methylovirgula</taxon>
    </lineage>
</organism>
<feature type="signal peptide" evidence="2">
    <location>
        <begin position="1"/>
        <end position="21"/>
    </location>
</feature>
<evidence type="ECO:0000259" key="3">
    <source>
        <dbReference type="PROSITE" id="PS50222"/>
    </source>
</evidence>
<feature type="domain" description="EF-hand" evidence="3">
    <location>
        <begin position="48"/>
        <end position="83"/>
    </location>
</feature>
<reference evidence="4 5" key="1">
    <citation type="submission" date="2018-08" db="EMBL/GenBank/DDBJ databases">
        <title>Genomic Encyclopedia of Type Strains, Phase IV (KMG-IV): sequencing the most valuable type-strain genomes for metagenomic binning, comparative biology and taxonomic classification.</title>
        <authorList>
            <person name="Goeker M."/>
        </authorList>
    </citation>
    <scope>NUCLEOTIDE SEQUENCE [LARGE SCALE GENOMIC DNA]</scope>
    <source>
        <strain evidence="4 5">BW863</strain>
    </source>
</reference>
<gene>
    <name evidence="4" type="ORF">DES32_0332</name>
</gene>
<keyword evidence="1" id="KW-0472">Membrane</keyword>
<feature type="transmembrane region" description="Helical" evidence="1">
    <location>
        <begin position="219"/>
        <end position="237"/>
    </location>
</feature>
<dbReference type="InterPro" id="IPR032809">
    <property type="entry name" value="Put_HupE_UreJ"/>
</dbReference>
<dbReference type="Pfam" id="PF13795">
    <property type="entry name" value="HupE_UreJ_2"/>
    <property type="match status" value="1"/>
</dbReference>
<name>A0A3D9Z1V8_9HYPH</name>
<evidence type="ECO:0000313" key="5">
    <source>
        <dbReference type="Proteomes" id="UP000256900"/>
    </source>
</evidence>
<keyword evidence="1" id="KW-1133">Transmembrane helix</keyword>
<protein>
    <submittedName>
        <fullName evidence="4">HupE/UreJ protein</fullName>
    </submittedName>
</protein>